<dbReference type="PANTHER" id="PTHR11601">
    <property type="entry name" value="CYSTEINE DESULFURYLASE FAMILY MEMBER"/>
    <property type="match status" value="1"/>
</dbReference>
<dbReference type="EMBL" id="BMDX01000017">
    <property type="protein sequence ID" value="GGA85053.1"/>
    <property type="molecule type" value="Genomic_DNA"/>
</dbReference>
<evidence type="ECO:0000256" key="9">
    <source>
        <dbReference type="ARBA" id="ARBA00023004"/>
    </source>
</evidence>
<dbReference type="InterPro" id="IPR020578">
    <property type="entry name" value="Aminotrans_V_PyrdxlP_BS"/>
</dbReference>
<accession>A0A8J2XR08</accession>
<evidence type="ECO:0000259" key="16">
    <source>
        <dbReference type="Pfam" id="PF00266"/>
    </source>
</evidence>
<comment type="similarity">
    <text evidence="3 15">Belongs to the class-V pyridoxal-phosphate-dependent aminotransferase family. NifS/IscS subfamily.</text>
</comment>
<dbReference type="InterPro" id="IPR015421">
    <property type="entry name" value="PyrdxlP-dep_Trfase_major"/>
</dbReference>
<evidence type="ECO:0000256" key="12">
    <source>
        <dbReference type="ARBA" id="ARBA00031911"/>
    </source>
</evidence>
<dbReference type="InterPro" id="IPR017772">
    <property type="entry name" value="Cys_deSase_NifS_bac/arc"/>
</dbReference>
<comment type="function">
    <text evidence="2">Catalyzes the removal of elemental sulfur atoms from cysteine to produce alanine. Seems to participate in the biosynthesis of the nitrogenase metalloclusters by providing the inorganic sulfur required for the Fe-S core formation.</text>
</comment>
<evidence type="ECO:0000256" key="10">
    <source>
        <dbReference type="ARBA" id="ARBA00023014"/>
    </source>
</evidence>
<dbReference type="FunFam" id="3.40.640.10:FF:000084">
    <property type="entry name" value="IscS-like cysteine desulfurase"/>
    <property type="match status" value="1"/>
</dbReference>
<evidence type="ECO:0000256" key="1">
    <source>
        <dbReference type="ARBA" id="ARBA00001933"/>
    </source>
</evidence>
<evidence type="ECO:0000256" key="2">
    <source>
        <dbReference type="ARBA" id="ARBA00003120"/>
    </source>
</evidence>
<evidence type="ECO:0000256" key="3">
    <source>
        <dbReference type="ARBA" id="ARBA00006490"/>
    </source>
</evidence>
<evidence type="ECO:0000256" key="4">
    <source>
        <dbReference type="ARBA" id="ARBA00011738"/>
    </source>
</evidence>
<comment type="catalytic activity">
    <reaction evidence="13 15">
        <text>(sulfur carrier)-H + L-cysteine = (sulfur carrier)-SH + L-alanine</text>
        <dbReference type="Rhea" id="RHEA:43892"/>
        <dbReference type="Rhea" id="RHEA-COMP:14737"/>
        <dbReference type="Rhea" id="RHEA-COMP:14739"/>
        <dbReference type="ChEBI" id="CHEBI:29917"/>
        <dbReference type="ChEBI" id="CHEBI:35235"/>
        <dbReference type="ChEBI" id="CHEBI:57972"/>
        <dbReference type="ChEBI" id="CHEBI:64428"/>
        <dbReference type="EC" id="2.8.1.7"/>
    </reaction>
</comment>
<evidence type="ECO:0000256" key="6">
    <source>
        <dbReference type="ARBA" id="ARBA00022679"/>
    </source>
</evidence>
<comment type="cofactor">
    <cofactor evidence="1 14">
        <name>pyridoxal 5'-phosphate</name>
        <dbReference type="ChEBI" id="CHEBI:597326"/>
    </cofactor>
</comment>
<dbReference type="GO" id="GO:0030170">
    <property type="term" value="F:pyridoxal phosphate binding"/>
    <property type="evidence" value="ECO:0007669"/>
    <property type="project" value="InterPro"/>
</dbReference>
<dbReference type="Gene3D" id="1.10.260.50">
    <property type="match status" value="1"/>
</dbReference>
<feature type="domain" description="Aminotransferase class V" evidence="16">
    <location>
        <begin position="17"/>
        <end position="378"/>
    </location>
</feature>
<name>A0A8J2XR08_9GAMM</name>
<dbReference type="InterPro" id="IPR016454">
    <property type="entry name" value="Cysteine_dSase"/>
</dbReference>
<gene>
    <name evidence="17" type="ORF">GCM10011369_28860</name>
</gene>
<evidence type="ECO:0000256" key="7">
    <source>
        <dbReference type="ARBA" id="ARBA00022723"/>
    </source>
</evidence>
<evidence type="ECO:0000256" key="8">
    <source>
        <dbReference type="ARBA" id="ARBA00022898"/>
    </source>
</evidence>
<dbReference type="InterPro" id="IPR015424">
    <property type="entry name" value="PyrdxlP-dep_Trfase"/>
</dbReference>
<evidence type="ECO:0000256" key="13">
    <source>
        <dbReference type="ARBA" id="ARBA00050776"/>
    </source>
</evidence>
<dbReference type="RefSeq" id="WP_087506787.1">
    <property type="nucleotide sequence ID" value="NZ_BMDX01000017.1"/>
</dbReference>
<comment type="caution">
    <text evidence="17">The sequence shown here is derived from an EMBL/GenBank/DDBJ whole genome shotgun (WGS) entry which is preliminary data.</text>
</comment>
<organism evidence="17 18">
    <name type="scientific">Neiella marina</name>
    <dbReference type="NCBI Taxonomy" id="508461"/>
    <lineage>
        <taxon>Bacteria</taxon>
        <taxon>Pseudomonadati</taxon>
        <taxon>Pseudomonadota</taxon>
        <taxon>Gammaproteobacteria</taxon>
        <taxon>Alteromonadales</taxon>
        <taxon>Echinimonadaceae</taxon>
        <taxon>Neiella</taxon>
    </lineage>
</organism>
<proteinExistence type="inferred from homology"/>
<protein>
    <recommendedName>
        <fullName evidence="5 15">Cysteine desulfurase</fullName>
        <ecNumber evidence="5 15">2.8.1.7</ecNumber>
    </recommendedName>
    <alternativeName>
        <fullName evidence="12 15">Nitrogenase metalloclusters biosynthesis protein NifS</fullName>
    </alternativeName>
</protein>
<dbReference type="GO" id="GO:0046872">
    <property type="term" value="F:metal ion binding"/>
    <property type="evidence" value="ECO:0007669"/>
    <property type="project" value="UniProtKB-KW"/>
</dbReference>
<keyword evidence="10 15" id="KW-0411">Iron-sulfur</keyword>
<dbReference type="PROSITE" id="PS00595">
    <property type="entry name" value="AA_TRANSFER_CLASS_5"/>
    <property type="match status" value="1"/>
</dbReference>
<dbReference type="NCBIfam" id="TIGR03402">
    <property type="entry name" value="FeS_nifS"/>
    <property type="match status" value="1"/>
</dbReference>
<dbReference type="OrthoDB" id="9808002at2"/>
<reference evidence="18" key="1">
    <citation type="journal article" date="2019" name="Int. J. Syst. Evol. Microbiol.">
        <title>The Global Catalogue of Microorganisms (GCM) 10K type strain sequencing project: providing services to taxonomists for standard genome sequencing and annotation.</title>
        <authorList>
            <consortium name="The Broad Institute Genomics Platform"/>
            <consortium name="The Broad Institute Genome Sequencing Center for Infectious Disease"/>
            <person name="Wu L."/>
            <person name="Ma J."/>
        </authorList>
    </citation>
    <scope>NUCLEOTIDE SEQUENCE [LARGE SCALE GENOMIC DNA]</scope>
    <source>
        <strain evidence="18">CGMCC 1.10130</strain>
    </source>
</reference>
<keyword evidence="18" id="KW-1185">Reference proteome</keyword>
<sequence>MNPAKCCQGSKTCEPAYLDNNATTQVDEQVVATMLPFLTEHYGNPSSIHKFGDPVGKAIEVARAQVQQLIGAEHATEVIFTSCATEATSTAILSAIEAFPDRKEIITSVVEHPATLQLCEHLKRKGYTIHWIGVDSKGRIDMEAYKSALSDRVAIISLMWANNETGTIFPIRGMAEMAKKHGILFHTDAVQVAGKVPIQVAGSGIDLLSLSGHKFHAPKGIGALYLRRGAKFRPLLRGGHQERGRRAGTENASGIVALGKAAELAMNAMQRDSARIAMMRDRLEHGLLARVPSSFVTGDPSQRVPNTSNIAFEYVEGESILLMLNQFNIAASSGSACTSGSLEPSHVMRAMDIPYTAAHGAIRFSLSRYTTDDMIDRVLAELPAIVERLRSISPYWDPEQNCPREQAFEPAYG</sequence>
<dbReference type="PANTHER" id="PTHR11601:SF34">
    <property type="entry name" value="CYSTEINE DESULFURASE"/>
    <property type="match status" value="1"/>
</dbReference>
<dbReference type="InterPro" id="IPR000192">
    <property type="entry name" value="Aminotrans_V_dom"/>
</dbReference>
<keyword evidence="11" id="KW-0535">Nitrogen fixation</keyword>
<dbReference type="GO" id="GO:0051536">
    <property type="term" value="F:iron-sulfur cluster binding"/>
    <property type="evidence" value="ECO:0007669"/>
    <property type="project" value="UniProtKB-KW"/>
</dbReference>
<dbReference type="Proteomes" id="UP000619743">
    <property type="component" value="Unassembled WGS sequence"/>
</dbReference>
<keyword evidence="8 15" id="KW-0663">Pyridoxal phosphate</keyword>
<evidence type="ECO:0000256" key="11">
    <source>
        <dbReference type="ARBA" id="ARBA00023231"/>
    </source>
</evidence>
<dbReference type="Gene3D" id="3.40.640.10">
    <property type="entry name" value="Type I PLP-dependent aspartate aminotransferase-like (Major domain)"/>
    <property type="match status" value="1"/>
</dbReference>
<dbReference type="Gene3D" id="3.90.1150.10">
    <property type="entry name" value="Aspartate Aminotransferase, domain 1"/>
    <property type="match status" value="1"/>
</dbReference>
<evidence type="ECO:0000256" key="14">
    <source>
        <dbReference type="RuleBase" id="RU004504"/>
    </source>
</evidence>
<evidence type="ECO:0000313" key="18">
    <source>
        <dbReference type="Proteomes" id="UP000619743"/>
    </source>
</evidence>
<evidence type="ECO:0000256" key="15">
    <source>
        <dbReference type="RuleBase" id="RU364075"/>
    </source>
</evidence>
<dbReference type="InterPro" id="IPR015422">
    <property type="entry name" value="PyrdxlP-dep_Trfase_small"/>
</dbReference>
<dbReference type="GO" id="GO:0006520">
    <property type="term" value="P:amino acid metabolic process"/>
    <property type="evidence" value="ECO:0007669"/>
    <property type="project" value="InterPro"/>
</dbReference>
<keyword evidence="9 15" id="KW-0408">Iron</keyword>
<keyword evidence="7 15" id="KW-0479">Metal-binding</keyword>
<dbReference type="Pfam" id="PF00266">
    <property type="entry name" value="Aminotran_5"/>
    <property type="match status" value="1"/>
</dbReference>
<dbReference type="GO" id="GO:0031071">
    <property type="term" value="F:cysteine desulfurase activity"/>
    <property type="evidence" value="ECO:0007669"/>
    <property type="project" value="UniProtKB-EC"/>
</dbReference>
<dbReference type="EC" id="2.8.1.7" evidence="5 15"/>
<evidence type="ECO:0000256" key="5">
    <source>
        <dbReference type="ARBA" id="ARBA00012239"/>
    </source>
</evidence>
<evidence type="ECO:0000313" key="17">
    <source>
        <dbReference type="EMBL" id="GGA85053.1"/>
    </source>
</evidence>
<comment type="subunit">
    <text evidence="4">Homodimer.</text>
</comment>
<dbReference type="AlphaFoldDB" id="A0A8J2XR08"/>
<keyword evidence="6 15" id="KW-0808">Transferase</keyword>
<dbReference type="PIRSF" id="PIRSF005572">
    <property type="entry name" value="NifS"/>
    <property type="match status" value="1"/>
</dbReference>
<dbReference type="SUPFAM" id="SSF53383">
    <property type="entry name" value="PLP-dependent transferases"/>
    <property type="match status" value="1"/>
</dbReference>